<proteinExistence type="predicted"/>
<accession>A0ABQ5K229</accession>
<feature type="region of interest" description="Disordered" evidence="1">
    <location>
        <begin position="302"/>
        <end position="332"/>
    </location>
</feature>
<evidence type="ECO:0000256" key="1">
    <source>
        <dbReference type="SAM" id="MobiDB-lite"/>
    </source>
</evidence>
<reference evidence="2" key="1">
    <citation type="submission" date="2022-03" db="EMBL/GenBank/DDBJ databases">
        <title>Draft genome sequence of Aduncisulcus paluster, a free-living microaerophilic Fornicata.</title>
        <authorList>
            <person name="Yuyama I."/>
            <person name="Kume K."/>
            <person name="Tamura T."/>
            <person name="Inagaki Y."/>
            <person name="Hashimoto T."/>
        </authorList>
    </citation>
    <scope>NUCLEOTIDE SEQUENCE</scope>
    <source>
        <strain evidence="2">NY0171</strain>
    </source>
</reference>
<dbReference type="EMBL" id="BQXS01012622">
    <property type="protein sequence ID" value="GKT25916.1"/>
    <property type="molecule type" value="Genomic_DNA"/>
</dbReference>
<dbReference type="Proteomes" id="UP001057375">
    <property type="component" value="Unassembled WGS sequence"/>
</dbReference>
<gene>
    <name evidence="2" type="ORF">ADUPG1_013183</name>
</gene>
<protein>
    <submittedName>
        <fullName evidence="2">Uncharacterized protein</fullName>
    </submittedName>
</protein>
<sequence>MRILAFRFKYNMVGEYLIIIGIDFKYRKDLSKIRGATLHDTFALGQDSCIAVLSGETDILKNIHDKYHYTIQNPPFISAKAQPYTKDVCVCKGPMSAADKDKLFEINPELPPIRTHNVPDKIGKDSIVPPYNKSFWGDKGKTFRSFTPSKSKAEYNVFQFLGVLQSKPPKIEESGKIYQYFCESLIDMEIATHALNWLPGVQISPMCPGFGRIKACDKVKVKYESCVPPYVIYAECLKFGDISLFSGMHYPKNGNPGVYWVVFKDHRSRDKCLTQKSITINIRDTPDGKISNSSVLTIESGSEGFKVPTSPKKRNTKPGPKKEKSSDEEDYSYSYSYTPDEASTADSSPKTQVWVKIKPVAAKGLGLGFFKKSISVKAAKKFLSAVIEKYSSKLKAMEEEIMSSILIPESVDGEKLVFCIMFNEYRTAVKFAKYAHKFDTIENIRYEDEDSGKMCVLPKEEAVKKIQDELPKHFANFKTRCDARSKMQIEVDMIQSALHDLDGLFREYKGRK</sequence>
<comment type="caution">
    <text evidence="2">The sequence shown here is derived from an EMBL/GenBank/DDBJ whole genome shotgun (WGS) entry which is preliminary data.</text>
</comment>
<evidence type="ECO:0000313" key="3">
    <source>
        <dbReference type="Proteomes" id="UP001057375"/>
    </source>
</evidence>
<name>A0ABQ5K229_9EUKA</name>
<evidence type="ECO:0000313" key="2">
    <source>
        <dbReference type="EMBL" id="GKT25916.1"/>
    </source>
</evidence>
<organism evidence="2 3">
    <name type="scientific">Aduncisulcus paluster</name>
    <dbReference type="NCBI Taxonomy" id="2918883"/>
    <lineage>
        <taxon>Eukaryota</taxon>
        <taxon>Metamonada</taxon>
        <taxon>Carpediemonas-like organisms</taxon>
        <taxon>Aduncisulcus</taxon>
    </lineage>
</organism>
<keyword evidence="3" id="KW-1185">Reference proteome</keyword>